<accession>A0ABR6N2R2</accession>
<name>A0ABR6N2R2_9SPHN</name>
<keyword evidence="2" id="KW-1185">Reference proteome</keyword>
<sequence length="50" mass="5695">MDASLADWIAFGDAQTGQLDKANSYRRASLDVIRRCEARDRALDQRLKAR</sequence>
<evidence type="ECO:0000313" key="2">
    <source>
        <dbReference type="Proteomes" id="UP000560131"/>
    </source>
</evidence>
<dbReference type="RefSeq" id="WP_344690215.1">
    <property type="nucleotide sequence ID" value="NZ_BAABAR010000007.1"/>
</dbReference>
<evidence type="ECO:0008006" key="3">
    <source>
        <dbReference type="Google" id="ProtNLM"/>
    </source>
</evidence>
<dbReference type="EMBL" id="JACIJN010000002">
    <property type="protein sequence ID" value="MBB5725063.1"/>
    <property type="molecule type" value="Genomic_DNA"/>
</dbReference>
<dbReference type="Proteomes" id="UP000560131">
    <property type="component" value="Unassembled WGS sequence"/>
</dbReference>
<protein>
    <recommendedName>
        <fullName evidence="3">Integrase</fullName>
    </recommendedName>
</protein>
<evidence type="ECO:0000313" key="1">
    <source>
        <dbReference type="EMBL" id="MBB5725063.1"/>
    </source>
</evidence>
<comment type="caution">
    <text evidence="1">The sequence shown here is derived from an EMBL/GenBank/DDBJ whole genome shotgun (WGS) entry which is preliminary data.</text>
</comment>
<reference evidence="1 2" key="1">
    <citation type="submission" date="2020-08" db="EMBL/GenBank/DDBJ databases">
        <title>Genomic Encyclopedia of Type Strains, Phase IV (KMG-IV): sequencing the most valuable type-strain genomes for metagenomic binning, comparative biology and taxonomic classification.</title>
        <authorList>
            <person name="Goeker M."/>
        </authorList>
    </citation>
    <scope>NUCLEOTIDE SEQUENCE [LARGE SCALE GENOMIC DNA]</scope>
    <source>
        <strain evidence="1 2">DSM 101535</strain>
    </source>
</reference>
<gene>
    <name evidence="1" type="ORF">FHS97_000971</name>
</gene>
<proteinExistence type="predicted"/>
<organism evidence="1 2">
    <name type="scientific">Sphingomonas endophytica</name>
    <dbReference type="NCBI Taxonomy" id="869719"/>
    <lineage>
        <taxon>Bacteria</taxon>
        <taxon>Pseudomonadati</taxon>
        <taxon>Pseudomonadota</taxon>
        <taxon>Alphaproteobacteria</taxon>
        <taxon>Sphingomonadales</taxon>
        <taxon>Sphingomonadaceae</taxon>
        <taxon>Sphingomonas</taxon>
    </lineage>
</organism>